<name>A0A7G9YN91_9EURY</name>
<protein>
    <submittedName>
        <fullName evidence="1">Uncharacterized protein</fullName>
    </submittedName>
</protein>
<gene>
    <name evidence="1" type="ORF">OCBBGKCP_00032</name>
</gene>
<dbReference type="AlphaFoldDB" id="A0A7G9YN91"/>
<dbReference type="Pfam" id="PF11848">
    <property type="entry name" value="DUF3368"/>
    <property type="match status" value="1"/>
</dbReference>
<accession>A0A7G9YN91</accession>
<organism evidence="1">
    <name type="scientific">Candidatus Methanogaster sp. ANME-2c ERB4</name>
    <dbReference type="NCBI Taxonomy" id="2759911"/>
    <lineage>
        <taxon>Archaea</taxon>
        <taxon>Methanobacteriati</taxon>
        <taxon>Methanobacteriota</taxon>
        <taxon>Stenosarchaea group</taxon>
        <taxon>Methanomicrobia</taxon>
        <taxon>Methanosarcinales</taxon>
        <taxon>ANME-2 cluster</taxon>
        <taxon>Candidatus Methanogasteraceae</taxon>
        <taxon>Candidatus Methanogaster</taxon>
    </lineage>
</organism>
<reference evidence="1" key="1">
    <citation type="submission" date="2020-06" db="EMBL/GenBank/DDBJ databases">
        <title>Unique genomic features of the anaerobic methanotrophic archaea.</title>
        <authorList>
            <person name="Chadwick G.L."/>
            <person name="Skennerton C.T."/>
            <person name="Laso-Perez R."/>
            <person name="Leu A.O."/>
            <person name="Speth D.R."/>
            <person name="Yu H."/>
            <person name="Morgan-Lang C."/>
            <person name="Hatzenpichler R."/>
            <person name="Goudeau D."/>
            <person name="Malmstrom R."/>
            <person name="Brazelton W.J."/>
            <person name="Woyke T."/>
            <person name="Hallam S.J."/>
            <person name="Tyson G.W."/>
            <person name="Wegener G."/>
            <person name="Boetius A."/>
            <person name="Orphan V."/>
        </authorList>
    </citation>
    <scope>NUCLEOTIDE SEQUENCE</scope>
</reference>
<dbReference type="InterPro" id="IPR021799">
    <property type="entry name" value="PIN-like_prokaryotic"/>
</dbReference>
<proteinExistence type="predicted"/>
<sequence>MRKTLEELGGMGVYLRYGMEEPGRGSWMITVSDSTPLIHFGTIKRLDLLRSMYGQIFITEAVHREVVTEGIAPGRMDANLFGKGDYVNGLTGAKFRLLSGLGKFAPRRTKQNNFREYGYPMQGMGCFRLVVRRWNG</sequence>
<evidence type="ECO:0000313" key="1">
    <source>
        <dbReference type="EMBL" id="QNO49475.1"/>
    </source>
</evidence>
<dbReference type="EMBL" id="MT631380">
    <property type="protein sequence ID" value="QNO49475.1"/>
    <property type="molecule type" value="Genomic_DNA"/>
</dbReference>